<keyword evidence="3" id="KW-1185">Reference proteome</keyword>
<dbReference type="Proteomes" id="UP000309215">
    <property type="component" value="Unassembled WGS sequence"/>
</dbReference>
<evidence type="ECO:0000313" key="3">
    <source>
        <dbReference type="Proteomes" id="UP000309215"/>
    </source>
</evidence>
<dbReference type="EMBL" id="SSMQ01000001">
    <property type="protein sequence ID" value="TKD13302.1"/>
    <property type="molecule type" value="Genomic_DNA"/>
</dbReference>
<reference evidence="2 3" key="1">
    <citation type="submission" date="2019-04" db="EMBL/GenBank/DDBJ databases">
        <authorList>
            <person name="Li Y."/>
            <person name="Wang J."/>
        </authorList>
    </citation>
    <scope>NUCLEOTIDE SEQUENCE [LARGE SCALE GENOMIC DNA]</scope>
    <source>
        <strain evidence="2 3">DSM 14668</strain>
    </source>
</reference>
<dbReference type="OrthoDB" id="5384446at2"/>
<organism evidence="2 3">
    <name type="scientific">Polyangium fumosum</name>
    <dbReference type="NCBI Taxonomy" id="889272"/>
    <lineage>
        <taxon>Bacteria</taxon>
        <taxon>Pseudomonadati</taxon>
        <taxon>Myxococcota</taxon>
        <taxon>Polyangia</taxon>
        <taxon>Polyangiales</taxon>
        <taxon>Polyangiaceae</taxon>
        <taxon>Polyangium</taxon>
    </lineage>
</organism>
<gene>
    <name evidence="2" type="ORF">E8A74_01765</name>
</gene>
<evidence type="ECO:0000256" key="1">
    <source>
        <dbReference type="SAM" id="Phobius"/>
    </source>
</evidence>
<accession>A0A4U1JKK3</accession>
<feature type="transmembrane region" description="Helical" evidence="1">
    <location>
        <begin position="173"/>
        <end position="197"/>
    </location>
</feature>
<keyword evidence="1" id="KW-0472">Membrane</keyword>
<dbReference type="RefSeq" id="WP_136927118.1">
    <property type="nucleotide sequence ID" value="NZ_SSMQ01000001.1"/>
</dbReference>
<sequence length="275" mass="30148">MDDPREDAPTDPYRTRGAFALSAFRRERASGGRFAWAALLATCVAVCVAPMGCGSSEEHAVAPERTQGSLPARTVRALQACAEEGTGRLRRQAYEIGFKVELTDDRVQAVAPKGPRLDDAGLERCMMNALRTMADAGFSTDRTELVSYGGHLPARGVLANVTVLPEIVKLAEVVVAGPGGVTIVVVVVVVVIAAVVLSEDKPQEEVVEAIKRWPRKVLEKCQPRFDECLGNQYQPDWNQEMFGEKKDCRSCFDECKKDKGQWPNYKCPPPGWKPN</sequence>
<evidence type="ECO:0000313" key="2">
    <source>
        <dbReference type="EMBL" id="TKD13302.1"/>
    </source>
</evidence>
<protein>
    <submittedName>
        <fullName evidence="2">Uncharacterized protein</fullName>
    </submittedName>
</protein>
<name>A0A4U1JKK3_9BACT</name>
<comment type="caution">
    <text evidence="2">The sequence shown here is derived from an EMBL/GenBank/DDBJ whole genome shotgun (WGS) entry which is preliminary data.</text>
</comment>
<keyword evidence="1" id="KW-0812">Transmembrane</keyword>
<dbReference type="AlphaFoldDB" id="A0A4U1JKK3"/>
<keyword evidence="1" id="KW-1133">Transmembrane helix</keyword>
<proteinExistence type="predicted"/>